<dbReference type="Gene3D" id="1.10.150.130">
    <property type="match status" value="1"/>
</dbReference>
<dbReference type="RefSeq" id="WP_036063692.1">
    <property type="nucleotide sequence ID" value="NZ_AODM01000037.1"/>
</dbReference>
<proteinExistence type="inferred from homology"/>
<feature type="domain" description="Tyr recombinase" evidence="6">
    <location>
        <begin position="181"/>
        <end position="386"/>
    </location>
</feature>
<evidence type="ECO:0000256" key="5">
    <source>
        <dbReference type="PROSITE-ProRule" id="PRU01248"/>
    </source>
</evidence>
<dbReference type="PANTHER" id="PTHR30629:SF2">
    <property type="entry name" value="PROPHAGE INTEGRASE INTS-RELATED"/>
    <property type="match status" value="1"/>
</dbReference>
<feature type="domain" description="Core-binding (CB)" evidence="7">
    <location>
        <begin position="65"/>
        <end position="151"/>
    </location>
</feature>
<dbReference type="PROSITE" id="PS51900">
    <property type="entry name" value="CB"/>
    <property type="match status" value="1"/>
</dbReference>
<dbReference type="Gene3D" id="1.10.443.10">
    <property type="entry name" value="Intergrase catalytic core"/>
    <property type="match status" value="1"/>
</dbReference>
<dbReference type="InterPro" id="IPR004107">
    <property type="entry name" value="Integrase_SAM-like_N"/>
</dbReference>
<comment type="caution">
    <text evidence="8">The sequence shown here is derived from an EMBL/GenBank/DDBJ whole genome shotgun (WGS) entry which is preliminary data.</text>
</comment>
<keyword evidence="4" id="KW-0233">DNA recombination</keyword>
<sequence length="393" mass="46456">MATISKYTTKQGELYFYQIYQGRDSKTGKKKYITKRGFKTQKDAIIAADKKEKELQKGISTVYNFTFKEVYQEWFSTQERVLKPSTVDNYQSLFKNHVLPVMGSWYIKAITKQDAQKFINDMFNVPKNTRLSRSTIQNIKIKTAEVFKYAAKMDYISLNTFEYVIVPREEEDFFALDDEAPARDFWYRDELLDILSCFKNDFDDWVYNLFRLLAFSGARKGEILALQTSDIDFSRKGVKINKTLYFKDKQFHLMKTKNKQTRFVPLDDITLHCLAKYIQSLEEKKKEAVKYNLEFANQNYLFPRDSGMPQRLAAPNDLLTQLFNKHDHIKKLKIHSFRHSYASALFAEGKPTKLIQQLLGHKAINVTMDVYTHIAEYYDPEKEKYTEKMFHYL</sequence>
<evidence type="ECO:0000259" key="7">
    <source>
        <dbReference type="PROSITE" id="PS51900"/>
    </source>
</evidence>
<dbReference type="CDD" id="cd01189">
    <property type="entry name" value="INT_ICEBs1_C_like"/>
    <property type="match status" value="1"/>
</dbReference>
<evidence type="ECO:0000259" key="6">
    <source>
        <dbReference type="PROSITE" id="PS51898"/>
    </source>
</evidence>
<dbReference type="Pfam" id="PF14659">
    <property type="entry name" value="Phage_int_SAM_3"/>
    <property type="match status" value="1"/>
</dbReference>
<evidence type="ECO:0000256" key="3">
    <source>
        <dbReference type="ARBA" id="ARBA00023125"/>
    </source>
</evidence>
<dbReference type="AlphaFoldDB" id="W7DEC3"/>
<protein>
    <submittedName>
        <fullName evidence="8">Integrase</fullName>
    </submittedName>
</protein>
<dbReference type="PATRIC" id="fig|1265822.4.peg.2125"/>
<name>W7DEC3_9LIST</name>
<keyword evidence="3 5" id="KW-0238">DNA-binding</keyword>
<evidence type="ECO:0000313" key="9">
    <source>
        <dbReference type="Proteomes" id="UP000019241"/>
    </source>
</evidence>
<evidence type="ECO:0000256" key="1">
    <source>
        <dbReference type="ARBA" id="ARBA00008857"/>
    </source>
</evidence>
<dbReference type="Pfam" id="PF14657">
    <property type="entry name" value="Arm-DNA-bind_4"/>
    <property type="match status" value="1"/>
</dbReference>
<dbReference type="InterPro" id="IPR044068">
    <property type="entry name" value="CB"/>
</dbReference>
<dbReference type="EMBL" id="AODM01000037">
    <property type="protein sequence ID" value="EUJ53826.1"/>
    <property type="molecule type" value="Genomic_DNA"/>
</dbReference>
<dbReference type="InterPro" id="IPR028259">
    <property type="entry name" value="AP2-like_int_N"/>
</dbReference>
<dbReference type="GO" id="GO:0015074">
    <property type="term" value="P:DNA integration"/>
    <property type="evidence" value="ECO:0007669"/>
    <property type="project" value="UniProtKB-KW"/>
</dbReference>
<dbReference type="InterPro" id="IPR011010">
    <property type="entry name" value="DNA_brk_join_enz"/>
</dbReference>
<comment type="similarity">
    <text evidence="1">Belongs to the 'phage' integrase family.</text>
</comment>
<keyword evidence="2" id="KW-0229">DNA integration</keyword>
<dbReference type="InterPro" id="IPR050808">
    <property type="entry name" value="Phage_Integrase"/>
</dbReference>
<dbReference type="InterPro" id="IPR002104">
    <property type="entry name" value="Integrase_catalytic"/>
</dbReference>
<gene>
    <name evidence="8" type="ORF">MCOL2_10475</name>
</gene>
<reference evidence="8 9" key="1">
    <citation type="submission" date="2012-12" db="EMBL/GenBank/DDBJ databases">
        <title>Novel taxa of Listeriaceae from agricultural environments in the United States.</title>
        <authorList>
            <person name="den Bakker H.C."/>
            <person name="Allred A."/>
            <person name="Warchocki S."/>
            <person name="Wright E.M."/>
            <person name="Burrell A."/>
            <person name="Nightingale K.K."/>
            <person name="Kephart D."/>
            <person name="Wiedmann M."/>
        </authorList>
    </citation>
    <scope>NUCLEOTIDE SEQUENCE [LARGE SCALE GENOMIC DNA]</scope>
    <source>
        <strain evidence="8 9">FSL S10-1203</strain>
    </source>
</reference>
<dbReference type="Proteomes" id="UP000019241">
    <property type="component" value="Unassembled WGS sequence"/>
</dbReference>
<dbReference type="PROSITE" id="PS51898">
    <property type="entry name" value="TYR_RECOMBINASE"/>
    <property type="match status" value="1"/>
</dbReference>
<evidence type="ECO:0000256" key="2">
    <source>
        <dbReference type="ARBA" id="ARBA00022908"/>
    </source>
</evidence>
<dbReference type="Pfam" id="PF00589">
    <property type="entry name" value="Phage_integrase"/>
    <property type="match status" value="1"/>
</dbReference>
<dbReference type="GO" id="GO:0006310">
    <property type="term" value="P:DNA recombination"/>
    <property type="evidence" value="ECO:0007669"/>
    <property type="project" value="UniProtKB-KW"/>
</dbReference>
<evidence type="ECO:0000313" key="8">
    <source>
        <dbReference type="EMBL" id="EUJ53826.1"/>
    </source>
</evidence>
<dbReference type="InterPro" id="IPR013762">
    <property type="entry name" value="Integrase-like_cat_sf"/>
</dbReference>
<dbReference type="GO" id="GO:0003677">
    <property type="term" value="F:DNA binding"/>
    <property type="evidence" value="ECO:0007669"/>
    <property type="project" value="UniProtKB-UniRule"/>
</dbReference>
<dbReference type="InterPro" id="IPR010998">
    <property type="entry name" value="Integrase_recombinase_N"/>
</dbReference>
<dbReference type="PANTHER" id="PTHR30629">
    <property type="entry name" value="PROPHAGE INTEGRASE"/>
    <property type="match status" value="1"/>
</dbReference>
<dbReference type="SUPFAM" id="SSF56349">
    <property type="entry name" value="DNA breaking-rejoining enzymes"/>
    <property type="match status" value="1"/>
</dbReference>
<organism evidence="8 9">
    <name type="scientific">Listeria fleischmannii FSL S10-1203</name>
    <dbReference type="NCBI Taxonomy" id="1265822"/>
    <lineage>
        <taxon>Bacteria</taxon>
        <taxon>Bacillati</taxon>
        <taxon>Bacillota</taxon>
        <taxon>Bacilli</taxon>
        <taxon>Bacillales</taxon>
        <taxon>Listeriaceae</taxon>
        <taxon>Listeria</taxon>
    </lineage>
</organism>
<evidence type="ECO:0000256" key="4">
    <source>
        <dbReference type="ARBA" id="ARBA00023172"/>
    </source>
</evidence>
<accession>W7DEC3</accession>